<dbReference type="InterPro" id="IPR036388">
    <property type="entry name" value="WH-like_DNA-bd_sf"/>
</dbReference>
<protein>
    <submittedName>
        <fullName evidence="6">IclR family transcriptional regulator</fullName>
    </submittedName>
</protein>
<dbReference type="Gene3D" id="3.30.450.40">
    <property type="match status" value="1"/>
</dbReference>
<keyword evidence="3" id="KW-0804">Transcription</keyword>
<dbReference type="AlphaFoldDB" id="A0A494RHB1"/>
<evidence type="ECO:0000313" key="7">
    <source>
        <dbReference type="Proteomes" id="UP000276984"/>
    </source>
</evidence>
<dbReference type="Proteomes" id="UP000276984">
    <property type="component" value="Chromosome"/>
</dbReference>
<evidence type="ECO:0000259" key="5">
    <source>
        <dbReference type="PROSITE" id="PS51078"/>
    </source>
</evidence>
<dbReference type="Pfam" id="PF09339">
    <property type="entry name" value="HTH_IclR"/>
    <property type="match status" value="1"/>
</dbReference>
<dbReference type="SUPFAM" id="SSF46785">
    <property type="entry name" value="Winged helix' DNA-binding domain"/>
    <property type="match status" value="1"/>
</dbReference>
<dbReference type="OrthoDB" id="6057486at2"/>
<dbReference type="Pfam" id="PF01614">
    <property type="entry name" value="IclR_C"/>
    <property type="match status" value="1"/>
</dbReference>
<proteinExistence type="predicted"/>
<dbReference type="SMART" id="SM00346">
    <property type="entry name" value="HTH_ICLR"/>
    <property type="match status" value="1"/>
</dbReference>
<evidence type="ECO:0000256" key="3">
    <source>
        <dbReference type="ARBA" id="ARBA00023163"/>
    </source>
</evidence>
<dbReference type="PROSITE" id="PS51078">
    <property type="entry name" value="ICLR_ED"/>
    <property type="match status" value="1"/>
</dbReference>
<dbReference type="InterPro" id="IPR014757">
    <property type="entry name" value="Tscrpt_reg_IclR_C"/>
</dbReference>
<feature type="domain" description="IclR-ED" evidence="5">
    <location>
        <begin position="84"/>
        <end position="242"/>
    </location>
</feature>
<keyword evidence="2" id="KW-0238">DNA-binding</keyword>
<dbReference type="InterPro" id="IPR036390">
    <property type="entry name" value="WH_DNA-bd_sf"/>
</dbReference>
<dbReference type="GO" id="GO:0045892">
    <property type="term" value="P:negative regulation of DNA-templated transcription"/>
    <property type="evidence" value="ECO:0007669"/>
    <property type="project" value="TreeGrafter"/>
</dbReference>
<keyword evidence="1" id="KW-0805">Transcription regulation</keyword>
<evidence type="ECO:0000259" key="4">
    <source>
        <dbReference type="PROSITE" id="PS51077"/>
    </source>
</evidence>
<dbReference type="Gene3D" id="1.10.10.10">
    <property type="entry name" value="Winged helix-like DNA-binding domain superfamily/Winged helix DNA-binding domain"/>
    <property type="match status" value="1"/>
</dbReference>
<dbReference type="GO" id="GO:0003700">
    <property type="term" value="F:DNA-binding transcription factor activity"/>
    <property type="evidence" value="ECO:0007669"/>
    <property type="project" value="TreeGrafter"/>
</dbReference>
<name>A0A494RHB1_9CAUL</name>
<dbReference type="PANTHER" id="PTHR30136:SF24">
    <property type="entry name" value="HTH-TYPE TRANSCRIPTIONAL REPRESSOR ALLR"/>
    <property type="match status" value="1"/>
</dbReference>
<dbReference type="PROSITE" id="PS51077">
    <property type="entry name" value="HTH_ICLR"/>
    <property type="match status" value="1"/>
</dbReference>
<dbReference type="GO" id="GO:0003677">
    <property type="term" value="F:DNA binding"/>
    <property type="evidence" value="ECO:0007669"/>
    <property type="project" value="UniProtKB-KW"/>
</dbReference>
<dbReference type="InterPro" id="IPR029016">
    <property type="entry name" value="GAF-like_dom_sf"/>
</dbReference>
<organism evidence="6 7">
    <name type="scientific">Brevundimonas naejangsanensis</name>
    <dbReference type="NCBI Taxonomy" id="588932"/>
    <lineage>
        <taxon>Bacteria</taxon>
        <taxon>Pseudomonadati</taxon>
        <taxon>Pseudomonadota</taxon>
        <taxon>Alphaproteobacteria</taxon>
        <taxon>Caulobacterales</taxon>
        <taxon>Caulobacteraceae</taxon>
        <taxon>Brevundimonas</taxon>
    </lineage>
</organism>
<gene>
    <name evidence="6" type="ORF">D8I30_11610</name>
</gene>
<dbReference type="SUPFAM" id="SSF55781">
    <property type="entry name" value="GAF domain-like"/>
    <property type="match status" value="1"/>
</dbReference>
<evidence type="ECO:0000313" key="6">
    <source>
        <dbReference type="EMBL" id="AYG95751.1"/>
    </source>
</evidence>
<accession>A0A494RHB1</accession>
<evidence type="ECO:0000256" key="2">
    <source>
        <dbReference type="ARBA" id="ARBA00023125"/>
    </source>
</evidence>
<keyword evidence="7" id="KW-1185">Reference proteome</keyword>
<feature type="domain" description="HTH iclR-type" evidence="4">
    <location>
        <begin position="22"/>
        <end position="83"/>
    </location>
</feature>
<sequence length="242" mass="25164">MAPRQSTVGNAGKDAQKDPNVVQTLDRGLTALHAVSQAAEGLTVAELAVRMGLHRAITYRLVRTLELHGLVMKASGGKFFLGAGVLPLSSRFAPQLRSIARPLLQDLSNKSNASAFISIADGQDCIPIDVVDADASVLHVTYRIGSRHPLTRGAAGHAILASRPPSDTDSEAVIQARAKGVSVSIGEIQPGAVGVASPVLMPGNTFSGIEASVGVVALNNLDVEASRLHVMACARALSELLK</sequence>
<dbReference type="PANTHER" id="PTHR30136">
    <property type="entry name" value="HELIX-TURN-HELIX TRANSCRIPTIONAL REGULATOR, ICLR FAMILY"/>
    <property type="match status" value="1"/>
</dbReference>
<dbReference type="InterPro" id="IPR050707">
    <property type="entry name" value="HTH_MetabolicPath_Reg"/>
</dbReference>
<dbReference type="EMBL" id="CP032707">
    <property type="protein sequence ID" value="AYG95751.1"/>
    <property type="molecule type" value="Genomic_DNA"/>
</dbReference>
<reference evidence="6 7" key="1">
    <citation type="submission" date="2018-10" db="EMBL/GenBank/DDBJ databases">
        <title>Complete genome sequence of Brevundimonas naejangsanensis BRV3.</title>
        <authorList>
            <person name="Berrios L."/>
            <person name="Ely B."/>
        </authorList>
    </citation>
    <scope>NUCLEOTIDE SEQUENCE [LARGE SCALE GENOMIC DNA]</scope>
    <source>
        <strain evidence="6 7">BRV3</strain>
    </source>
</reference>
<evidence type="ECO:0000256" key="1">
    <source>
        <dbReference type="ARBA" id="ARBA00023015"/>
    </source>
</evidence>
<dbReference type="InterPro" id="IPR005471">
    <property type="entry name" value="Tscrpt_reg_IclR_N"/>
</dbReference>